<organism evidence="1">
    <name type="scientific">Schlesneria paludicola</name>
    <dbReference type="NCBI Taxonomy" id="360056"/>
    <lineage>
        <taxon>Bacteria</taxon>
        <taxon>Pseudomonadati</taxon>
        <taxon>Planctomycetota</taxon>
        <taxon>Planctomycetia</taxon>
        <taxon>Planctomycetales</taxon>
        <taxon>Planctomycetaceae</taxon>
        <taxon>Schlesneria</taxon>
    </lineage>
</organism>
<dbReference type="EMBL" id="DSVQ01000015">
    <property type="protein sequence ID" value="HGT39829.1"/>
    <property type="molecule type" value="Genomic_DNA"/>
</dbReference>
<proteinExistence type="predicted"/>
<dbReference type="Pfam" id="PF12006">
    <property type="entry name" value="DUF3500"/>
    <property type="match status" value="1"/>
</dbReference>
<accession>A0A7C4QSB7</accession>
<dbReference type="InterPro" id="IPR021889">
    <property type="entry name" value="DUF3500"/>
</dbReference>
<gene>
    <name evidence="1" type="ORF">ENS64_11300</name>
</gene>
<sequence>MSLPAAVCPDCAQPIDRRSFLATVGSTALAGVALPNLLNNVVYAAPSPQSAAESAVARFYQSLTAEQKQTIVFPFEHELRHKISANWHVTKPTIGDDFYTPSQRELIREIVSKVTSPEGYDRLKRQLEDDAGGLEFFSVAVFGSPGDGKFQFEMTGRHLTLRADGNSVDRAAFGGPIVYGHGAETPRENIYHYQTRQVNEVFRALDAKQAERALLANAPRENAVELQGGEGKFPGLPVGELSADQKALVEQTLKLLLSPFRQEDVDEVLAILKEGGGLDKLHLAFYKQGDLENDKVWDIWRVEGPSFVWHFRGAPHVHAYINIGLKT</sequence>
<dbReference type="InterPro" id="IPR006311">
    <property type="entry name" value="TAT_signal"/>
</dbReference>
<dbReference type="PROSITE" id="PS51318">
    <property type="entry name" value="TAT"/>
    <property type="match status" value="1"/>
</dbReference>
<protein>
    <submittedName>
        <fullName evidence="1">DUF3500 domain-containing protein</fullName>
    </submittedName>
</protein>
<reference evidence="1" key="1">
    <citation type="journal article" date="2020" name="mSystems">
        <title>Genome- and Community-Level Interaction Insights into Carbon Utilization and Element Cycling Functions of Hydrothermarchaeota in Hydrothermal Sediment.</title>
        <authorList>
            <person name="Zhou Z."/>
            <person name="Liu Y."/>
            <person name="Xu W."/>
            <person name="Pan J."/>
            <person name="Luo Z.H."/>
            <person name="Li M."/>
        </authorList>
    </citation>
    <scope>NUCLEOTIDE SEQUENCE [LARGE SCALE GENOMIC DNA]</scope>
    <source>
        <strain evidence="1">SpSt-508</strain>
    </source>
</reference>
<name>A0A7C4QSB7_9PLAN</name>
<dbReference type="AlphaFoldDB" id="A0A7C4QSB7"/>
<evidence type="ECO:0000313" key="1">
    <source>
        <dbReference type="EMBL" id="HGT39829.1"/>
    </source>
</evidence>
<comment type="caution">
    <text evidence="1">The sequence shown here is derived from an EMBL/GenBank/DDBJ whole genome shotgun (WGS) entry which is preliminary data.</text>
</comment>